<dbReference type="PANTHER" id="PTHR21666">
    <property type="entry name" value="PEPTIDASE-RELATED"/>
    <property type="match status" value="1"/>
</dbReference>
<dbReference type="RefSeq" id="WP_107568363.1">
    <property type="nucleotide sequence ID" value="NZ_PYYB01000001.1"/>
</dbReference>
<organism evidence="2 3">
    <name type="scientific">Paraconexibacter algicola</name>
    <dbReference type="NCBI Taxonomy" id="2133960"/>
    <lineage>
        <taxon>Bacteria</taxon>
        <taxon>Bacillati</taxon>
        <taxon>Actinomycetota</taxon>
        <taxon>Thermoleophilia</taxon>
        <taxon>Solirubrobacterales</taxon>
        <taxon>Paraconexibacteraceae</taxon>
        <taxon>Paraconexibacter</taxon>
    </lineage>
</organism>
<dbReference type="SUPFAM" id="SSF51261">
    <property type="entry name" value="Duplicated hybrid motif"/>
    <property type="match status" value="1"/>
</dbReference>
<dbReference type="Pfam" id="PF01551">
    <property type="entry name" value="Peptidase_M23"/>
    <property type="match status" value="1"/>
</dbReference>
<dbReference type="Gene3D" id="2.70.70.10">
    <property type="entry name" value="Glucose Permease (Domain IIA)"/>
    <property type="match status" value="1"/>
</dbReference>
<dbReference type="PANTHER" id="PTHR21666:SF270">
    <property type="entry name" value="MUREIN HYDROLASE ACTIVATOR ENVC"/>
    <property type="match status" value="1"/>
</dbReference>
<keyword evidence="3" id="KW-1185">Reference proteome</keyword>
<reference evidence="2 3" key="1">
    <citation type="submission" date="2018-03" db="EMBL/GenBank/DDBJ databases">
        <title>Aquarubrobacter algicola gen. nov., sp. nov., a novel actinobacterium isolated from shallow eutrophic lake during the end of cyanobacterial harmful algal blooms.</title>
        <authorList>
            <person name="Chun S.J."/>
        </authorList>
    </citation>
    <scope>NUCLEOTIDE SEQUENCE [LARGE SCALE GENOMIC DNA]</scope>
    <source>
        <strain evidence="2 3">Seoho-28</strain>
    </source>
</reference>
<feature type="domain" description="M23ase beta-sheet core" evidence="1">
    <location>
        <begin position="145"/>
        <end position="243"/>
    </location>
</feature>
<proteinExistence type="predicted"/>
<protein>
    <recommendedName>
        <fullName evidence="1">M23ase beta-sheet core domain-containing protein</fullName>
    </recommendedName>
</protein>
<dbReference type="InterPro" id="IPR050570">
    <property type="entry name" value="Cell_wall_metabolism_enzyme"/>
</dbReference>
<evidence type="ECO:0000313" key="2">
    <source>
        <dbReference type="EMBL" id="PTL59720.1"/>
    </source>
</evidence>
<dbReference type="InterPro" id="IPR011055">
    <property type="entry name" value="Dup_hybrid_motif"/>
</dbReference>
<dbReference type="AlphaFoldDB" id="A0A2T4UKG7"/>
<dbReference type="GO" id="GO:0004222">
    <property type="term" value="F:metalloendopeptidase activity"/>
    <property type="evidence" value="ECO:0007669"/>
    <property type="project" value="TreeGrafter"/>
</dbReference>
<dbReference type="EMBL" id="PYYB01000001">
    <property type="protein sequence ID" value="PTL59720.1"/>
    <property type="molecule type" value="Genomic_DNA"/>
</dbReference>
<accession>A0A2T4UKG7</accession>
<comment type="caution">
    <text evidence="2">The sequence shown here is derived from an EMBL/GenBank/DDBJ whole genome shotgun (WGS) entry which is preliminary data.</text>
</comment>
<evidence type="ECO:0000313" key="3">
    <source>
        <dbReference type="Proteomes" id="UP000240739"/>
    </source>
</evidence>
<dbReference type="InterPro" id="IPR016047">
    <property type="entry name" value="M23ase_b-sheet_dom"/>
</dbReference>
<dbReference type="OrthoDB" id="5244067at2"/>
<evidence type="ECO:0000259" key="1">
    <source>
        <dbReference type="Pfam" id="PF01551"/>
    </source>
</evidence>
<dbReference type="Proteomes" id="UP000240739">
    <property type="component" value="Unassembled WGS sequence"/>
</dbReference>
<sequence length="256" mass="28194">MLALLATAAAAAPPPDFGVTQQRVRPARIFLVRDPVRIAFTPTGSRTLDLDVEIVAERDGTVARRLTVRAARPGREQVVRWDGVRGSGAAAPDGRYRVRVVAPAIGERRRLGTFTLRGHMYPIRGPHADRGVIGLFGVPRNGGRTHEGYDVNAPCGTRMVAARGGTVVRSRFDPVLYGHEVIVRGALDGRTYRYAHLRTTPRVRRGDRVRTGQTIGSVGDSGNARTTGCHLHFELRTRGGRLLDPQPFLHRWDRFS</sequence>
<dbReference type="Gene3D" id="2.60.40.4070">
    <property type="match status" value="1"/>
</dbReference>
<name>A0A2T4UKG7_9ACTN</name>
<dbReference type="CDD" id="cd12797">
    <property type="entry name" value="M23_peptidase"/>
    <property type="match status" value="1"/>
</dbReference>
<gene>
    <name evidence="2" type="ORF">C7Y72_08670</name>
</gene>